<organism evidence="3 4">
    <name type="scientific">Niabella digestorum</name>
    <dbReference type="NCBI Taxonomy" id="3117701"/>
    <lineage>
        <taxon>Bacteria</taxon>
        <taxon>Pseudomonadati</taxon>
        <taxon>Bacteroidota</taxon>
        <taxon>Chitinophagia</taxon>
        <taxon>Chitinophagales</taxon>
        <taxon>Chitinophagaceae</taxon>
        <taxon>Niabella</taxon>
    </lineage>
</organism>
<comment type="caution">
    <text evidence="3">The sequence shown here is derived from an EMBL/GenBank/DDBJ whole genome shotgun (WGS) entry which is preliminary data.</text>
</comment>
<evidence type="ECO:0000313" key="3">
    <source>
        <dbReference type="EMBL" id="MEE6186877.1"/>
    </source>
</evidence>
<dbReference type="SUPFAM" id="SSF53756">
    <property type="entry name" value="UDP-Glycosyltransferase/glycogen phosphorylase"/>
    <property type="match status" value="1"/>
</dbReference>
<proteinExistence type="predicted"/>
<evidence type="ECO:0000256" key="2">
    <source>
        <dbReference type="ARBA" id="ARBA00022679"/>
    </source>
</evidence>
<gene>
    <name evidence="3" type="ORF">V2H41_06290</name>
</gene>
<keyword evidence="1 3" id="KW-0328">Glycosyltransferase</keyword>
<accession>A0ABU7RFU2</accession>
<dbReference type="Pfam" id="PF01075">
    <property type="entry name" value="Glyco_transf_9"/>
    <property type="match status" value="1"/>
</dbReference>
<keyword evidence="2 3" id="KW-0808">Transferase</keyword>
<dbReference type="Proteomes" id="UP001357452">
    <property type="component" value="Unassembled WGS sequence"/>
</dbReference>
<dbReference type="PANTHER" id="PTHR30160">
    <property type="entry name" value="TETRAACYLDISACCHARIDE 4'-KINASE-RELATED"/>
    <property type="match status" value="1"/>
</dbReference>
<dbReference type="InterPro" id="IPR051199">
    <property type="entry name" value="LPS_LOS_Heptosyltrfase"/>
</dbReference>
<dbReference type="InterPro" id="IPR002201">
    <property type="entry name" value="Glyco_trans_9"/>
</dbReference>
<dbReference type="GO" id="GO:0016757">
    <property type="term" value="F:glycosyltransferase activity"/>
    <property type="evidence" value="ECO:0007669"/>
    <property type="project" value="UniProtKB-KW"/>
</dbReference>
<protein>
    <submittedName>
        <fullName evidence="3">Glycosyltransferase family 9 protein</fullName>
        <ecNumber evidence="3">2.4.-.-</ecNumber>
    </submittedName>
</protein>
<evidence type="ECO:0000313" key="4">
    <source>
        <dbReference type="Proteomes" id="UP001357452"/>
    </source>
</evidence>
<evidence type="ECO:0000256" key="1">
    <source>
        <dbReference type="ARBA" id="ARBA00022676"/>
    </source>
</evidence>
<dbReference type="CDD" id="cd03789">
    <property type="entry name" value="GT9_LPS_heptosyltransferase"/>
    <property type="match status" value="1"/>
</dbReference>
<name>A0ABU7RFU2_9BACT</name>
<dbReference type="RefSeq" id="WP_330974286.1">
    <property type="nucleotide sequence ID" value="NZ_JAZGLY010000003.1"/>
</dbReference>
<dbReference type="EC" id="2.4.-.-" evidence="3"/>
<dbReference type="Gene3D" id="3.40.50.2000">
    <property type="entry name" value="Glycogen Phosphorylase B"/>
    <property type="match status" value="2"/>
</dbReference>
<sequence length="333" mass="37248">MSIPKKILVIRFSSLGDVIYTTPVVRCIKQQLPHCEVHFITKPAFKYIYEGNPYVDKLLLLKEKLGDTIKEIKSEGYDCIIDLHSNLRTRIIKLATGIKSYTYNKQTIQKWLSLKLRKQLVPPVHLVDRYLKAAAPLGVVNDNRPIDYFIKNQHHLSDLLPPSHQQGYVAFIIGAAHFTKRMPNEKIVSLCKKLPYPVVLLGGNDVKDNGTFVAESCGPGVYNACGKTNLDESVFLVSKANVIIGFDTGLTHIAEAFNKPIASIWGSTVPELLGVQPYKIDHSLVAGVKLSCRPCSKYGLAQCPKGHFNCMHLIQEDAIVSFCKKYFNPYTSS</sequence>
<dbReference type="EMBL" id="JAZGLY010000003">
    <property type="protein sequence ID" value="MEE6186877.1"/>
    <property type="molecule type" value="Genomic_DNA"/>
</dbReference>
<reference evidence="3 4" key="1">
    <citation type="submission" date="2024-01" db="EMBL/GenBank/DDBJ databases">
        <title>Niabella digestum sp. nov., isolated from waste digestion system.</title>
        <authorList>
            <person name="Zhang L."/>
        </authorList>
    </citation>
    <scope>NUCLEOTIDE SEQUENCE [LARGE SCALE GENOMIC DNA]</scope>
    <source>
        <strain evidence="3 4">A18</strain>
    </source>
</reference>
<keyword evidence="4" id="KW-1185">Reference proteome</keyword>